<name>A0ABU1JG82_9PROT</name>
<dbReference type="PANTHER" id="PTHR43651">
    <property type="entry name" value="1,4-ALPHA-GLUCAN-BRANCHING ENZYME"/>
    <property type="match status" value="1"/>
</dbReference>
<dbReference type="SUPFAM" id="SSF51445">
    <property type="entry name" value="(Trans)glycosidases"/>
    <property type="match status" value="1"/>
</dbReference>
<dbReference type="Pfam" id="PF02806">
    <property type="entry name" value="Alpha-amylase_C"/>
    <property type="match status" value="1"/>
</dbReference>
<comment type="caution">
    <text evidence="12">The sequence shown here is derived from an EMBL/GenBank/DDBJ whole genome shotgun (WGS) entry which is preliminary data.</text>
</comment>
<dbReference type="Proteomes" id="UP001262410">
    <property type="component" value="Unassembled WGS sequence"/>
</dbReference>
<evidence type="ECO:0000313" key="12">
    <source>
        <dbReference type="EMBL" id="MDR6287593.1"/>
    </source>
</evidence>
<keyword evidence="6 10" id="KW-0328">Glycosyltransferase</keyword>
<dbReference type="CDD" id="cd02855">
    <property type="entry name" value="E_set_GBE_prok_N"/>
    <property type="match status" value="1"/>
</dbReference>
<keyword evidence="13" id="KW-1185">Reference proteome</keyword>
<dbReference type="EMBL" id="JAVDPW010000001">
    <property type="protein sequence ID" value="MDR6287593.1"/>
    <property type="molecule type" value="Genomic_DNA"/>
</dbReference>
<organism evidence="12 13">
    <name type="scientific">Inquilinus ginsengisoli</name>
    <dbReference type="NCBI Taxonomy" id="363840"/>
    <lineage>
        <taxon>Bacteria</taxon>
        <taxon>Pseudomonadati</taxon>
        <taxon>Pseudomonadota</taxon>
        <taxon>Alphaproteobacteria</taxon>
        <taxon>Rhodospirillales</taxon>
        <taxon>Rhodospirillaceae</taxon>
        <taxon>Inquilinus</taxon>
    </lineage>
</organism>
<gene>
    <name evidence="10" type="primary">glgB</name>
    <name evidence="12" type="ORF">E9232_000092</name>
</gene>
<dbReference type="SUPFAM" id="SSF51011">
    <property type="entry name" value="Glycosyl hydrolase domain"/>
    <property type="match status" value="1"/>
</dbReference>
<dbReference type="PANTHER" id="PTHR43651:SF3">
    <property type="entry name" value="1,4-ALPHA-GLUCAN-BRANCHING ENZYME"/>
    <property type="match status" value="1"/>
</dbReference>
<dbReference type="Gene3D" id="2.60.40.1180">
    <property type="entry name" value="Golgi alpha-mannosidase II"/>
    <property type="match status" value="1"/>
</dbReference>
<dbReference type="InterPro" id="IPR037439">
    <property type="entry name" value="Branching_enzy"/>
</dbReference>
<dbReference type="InterPro" id="IPR017853">
    <property type="entry name" value="GH"/>
</dbReference>
<dbReference type="PIRSF" id="PIRSF000463">
    <property type="entry name" value="GlgB"/>
    <property type="match status" value="1"/>
</dbReference>
<dbReference type="NCBIfam" id="NF008967">
    <property type="entry name" value="PRK12313.1"/>
    <property type="match status" value="1"/>
</dbReference>
<dbReference type="Pfam" id="PF02922">
    <property type="entry name" value="CBM_48"/>
    <property type="match status" value="1"/>
</dbReference>
<evidence type="ECO:0000256" key="7">
    <source>
        <dbReference type="ARBA" id="ARBA00022679"/>
    </source>
</evidence>
<sequence>MTRTAPPRPPTAPDLPPKAGLTDAADVAALVASDHRDPFGVLGPHPAAGGTVLRCFRPDAAAIEAIDPDSGVVLAALERRHPDGVFDGRIDAPFPARYRLRIDYGAAGGVWEVEDPYRFPSSFGELDLHLLGEGTHLELYERLGAHPRTLDGVDGTVFAVWAPNARRVAVVGDFNRWDGRLHPMRLHPGIGVWEIFLPGIGPGATYKFEIRGPDGTLLPPKTDPFAFRAEHPPATASIVHGLPRYDWDDAAWMDSRAAAQRRDAPISVYEVHPGSWRRVPEEGDRPLSWRELGDQLIPYAVGLGFTHIELMPISEFPFDGSWGYQPIGLYAPTSRFGPPEDFAGFVDRCHRAGLGVLLDWVPGHFPTDEHGLARFDGTALYEHADPRQGMHQDWGTLIYNYGRAEVRNFLLGNALFWLDRFHVDGLRVDAVASMLYLDYSRKAGEWVPNRFGGRENLEAVDFLRQTNVEVFGRHQGVTTVAEESTAWPAVSRPAHLGGLGFGYKWNMGWMNDTLRYMQKDPIHRTWHHSDLTFGLLYAFSENFVLPLSHDEVVHGKGSMLGKMPGDDWQKFANLRAFYGFMWAHPGKKLLFMGGEFAQPAEWSHDRSLDWHLLGDERHAGMQRLIGDLNRLYREVPALHARDCEPEGFAWIDASNSTDSILAWLRLGHDGDRPVLAVSNFTPVPRQGYRIGVPHGGRWIERLNTDAAGYGGSGLGNFGGVEAEASPWHGQPHSLLLTLPPLATVLFEWAG</sequence>
<dbReference type="InterPro" id="IPR014756">
    <property type="entry name" value="Ig_E-set"/>
</dbReference>
<evidence type="ECO:0000256" key="2">
    <source>
        <dbReference type="ARBA" id="ARBA00002953"/>
    </source>
</evidence>
<evidence type="ECO:0000256" key="6">
    <source>
        <dbReference type="ARBA" id="ARBA00022676"/>
    </source>
</evidence>
<dbReference type="Pfam" id="PF22019">
    <property type="entry name" value="GlgB_N"/>
    <property type="match status" value="1"/>
</dbReference>
<evidence type="ECO:0000256" key="10">
    <source>
        <dbReference type="HAMAP-Rule" id="MF_00685"/>
    </source>
</evidence>
<dbReference type="InterPro" id="IPR006407">
    <property type="entry name" value="GlgB"/>
</dbReference>
<proteinExistence type="inferred from homology"/>
<dbReference type="SUPFAM" id="SSF81296">
    <property type="entry name" value="E set domains"/>
    <property type="match status" value="2"/>
</dbReference>
<comment type="function">
    <text evidence="2 10">Catalyzes the formation of the alpha-1,6-glucosidic linkages in glycogen by scission of a 1,4-alpha-linked oligosaccharide from growing alpha-1,4-glucan chains and the subsequent attachment of the oligosaccharide to the alpha-1,6 position.</text>
</comment>
<keyword evidence="7 10" id="KW-0808">Transferase</keyword>
<comment type="similarity">
    <text evidence="4 10">Belongs to the glycosyl hydrolase 13 family. GlgB subfamily.</text>
</comment>
<reference evidence="12 13" key="1">
    <citation type="submission" date="2023-07" db="EMBL/GenBank/DDBJ databases">
        <title>Sorghum-associated microbial communities from plants grown in Nebraska, USA.</title>
        <authorList>
            <person name="Schachtman D."/>
        </authorList>
    </citation>
    <scope>NUCLEOTIDE SEQUENCE [LARGE SCALE GENOMIC DNA]</scope>
    <source>
        <strain evidence="12 13">584</strain>
    </source>
</reference>
<dbReference type="Gene3D" id="3.20.20.80">
    <property type="entry name" value="Glycosidases"/>
    <property type="match status" value="1"/>
</dbReference>
<feature type="active site" description="Proton donor" evidence="10">
    <location>
        <position position="482"/>
    </location>
</feature>
<evidence type="ECO:0000256" key="1">
    <source>
        <dbReference type="ARBA" id="ARBA00000826"/>
    </source>
</evidence>
<comment type="catalytic activity">
    <reaction evidence="1 10">
        <text>Transfers a segment of a (1-&gt;4)-alpha-D-glucan chain to a primary hydroxy group in a similar glucan chain.</text>
        <dbReference type="EC" id="2.4.1.18"/>
    </reaction>
</comment>
<dbReference type="GO" id="GO:0003844">
    <property type="term" value="F:1,4-alpha-glucan branching enzyme activity"/>
    <property type="evidence" value="ECO:0007669"/>
    <property type="project" value="UniProtKB-EC"/>
</dbReference>
<dbReference type="InterPro" id="IPR006048">
    <property type="entry name" value="A-amylase/branching_C"/>
</dbReference>
<dbReference type="NCBIfam" id="NF003811">
    <property type="entry name" value="PRK05402.1"/>
    <property type="match status" value="1"/>
</dbReference>
<dbReference type="InterPro" id="IPR044143">
    <property type="entry name" value="GlgB_N_E_set_prok"/>
</dbReference>
<evidence type="ECO:0000313" key="13">
    <source>
        <dbReference type="Proteomes" id="UP001262410"/>
    </source>
</evidence>
<dbReference type="SMART" id="SM00642">
    <property type="entry name" value="Aamy"/>
    <property type="match status" value="1"/>
</dbReference>
<evidence type="ECO:0000256" key="4">
    <source>
        <dbReference type="ARBA" id="ARBA00009000"/>
    </source>
</evidence>
<dbReference type="CDD" id="cd11322">
    <property type="entry name" value="AmyAc_Glg_BE"/>
    <property type="match status" value="1"/>
</dbReference>
<comment type="pathway">
    <text evidence="3 10">Glycan biosynthesis; glycogen biosynthesis.</text>
</comment>
<dbReference type="InterPro" id="IPR004193">
    <property type="entry name" value="Glyco_hydro_13_N"/>
</dbReference>
<protein>
    <recommendedName>
        <fullName evidence="10">1,4-alpha-glucan branching enzyme GlgB</fullName>
        <ecNumber evidence="10">2.4.1.18</ecNumber>
    </recommendedName>
    <alternativeName>
        <fullName evidence="10">1,4-alpha-D-glucan:1,4-alpha-D-glucan 6-glucosyl-transferase</fullName>
    </alternativeName>
    <alternativeName>
        <fullName evidence="10">Alpha-(1-&gt;4)-glucan branching enzyme</fullName>
    </alternativeName>
    <alternativeName>
        <fullName evidence="10">Glycogen branching enzyme</fullName>
        <shortName evidence="10">BE</shortName>
    </alternativeName>
</protein>
<feature type="active site" description="Nucleophile" evidence="10">
    <location>
        <position position="429"/>
    </location>
</feature>
<keyword evidence="5 10" id="KW-0321">Glycogen metabolism</keyword>
<dbReference type="Gene3D" id="2.60.40.10">
    <property type="entry name" value="Immunoglobulins"/>
    <property type="match status" value="2"/>
</dbReference>
<evidence type="ECO:0000256" key="5">
    <source>
        <dbReference type="ARBA" id="ARBA00022600"/>
    </source>
</evidence>
<dbReference type="InterPro" id="IPR013783">
    <property type="entry name" value="Ig-like_fold"/>
</dbReference>
<dbReference type="RefSeq" id="WP_309791429.1">
    <property type="nucleotide sequence ID" value="NZ_JAVDPW010000001.1"/>
</dbReference>
<evidence type="ECO:0000256" key="8">
    <source>
        <dbReference type="ARBA" id="ARBA00023056"/>
    </source>
</evidence>
<accession>A0ABU1JG82</accession>
<dbReference type="HAMAP" id="MF_00685">
    <property type="entry name" value="GlgB"/>
    <property type="match status" value="1"/>
</dbReference>
<keyword evidence="8 10" id="KW-0320">Glycogen biosynthesis</keyword>
<dbReference type="NCBIfam" id="TIGR01515">
    <property type="entry name" value="branching_enzym"/>
    <property type="match status" value="1"/>
</dbReference>
<feature type="domain" description="Glycosyl hydrolase family 13 catalytic" evidence="11">
    <location>
        <begin position="270"/>
        <end position="617"/>
    </location>
</feature>
<dbReference type="InterPro" id="IPR054169">
    <property type="entry name" value="GlgB_N"/>
</dbReference>
<keyword evidence="9 10" id="KW-0119">Carbohydrate metabolism</keyword>
<dbReference type="InterPro" id="IPR013780">
    <property type="entry name" value="Glyco_hydro_b"/>
</dbReference>
<evidence type="ECO:0000259" key="11">
    <source>
        <dbReference type="SMART" id="SM00642"/>
    </source>
</evidence>
<dbReference type="InterPro" id="IPR006047">
    <property type="entry name" value="GH13_cat_dom"/>
</dbReference>
<evidence type="ECO:0000256" key="3">
    <source>
        <dbReference type="ARBA" id="ARBA00004964"/>
    </source>
</evidence>
<dbReference type="EC" id="2.4.1.18" evidence="10"/>
<comment type="subunit">
    <text evidence="10">Monomer.</text>
</comment>
<evidence type="ECO:0000256" key="9">
    <source>
        <dbReference type="ARBA" id="ARBA00023277"/>
    </source>
</evidence>